<dbReference type="EMBL" id="SOKJ01000383">
    <property type="protein sequence ID" value="TET08050.1"/>
    <property type="molecule type" value="Genomic_DNA"/>
</dbReference>
<keyword evidence="4" id="KW-0694">RNA-binding</keyword>
<evidence type="ECO:0000313" key="7">
    <source>
        <dbReference type="EMBL" id="TET08050.1"/>
    </source>
</evidence>
<evidence type="ECO:0000256" key="1">
    <source>
        <dbReference type="ARBA" id="ARBA00007320"/>
    </source>
</evidence>
<evidence type="ECO:0000256" key="3">
    <source>
        <dbReference type="ARBA" id="ARBA00023274"/>
    </source>
</evidence>
<dbReference type="HAMAP" id="MF_01341">
    <property type="entry name" value="Ribosomal_uL15"/>
    <property type="match status" value="1"/>
</dbReference>
<comment type="caution">
    <text evidence="7">The sequence shown here is derived from an EMBL/GenBank/DDBJ whole genome shotgun (WGS) entry which is preliminary data.</text>
</comment>
<feature type="domain" description="Large ribosomal subunit protein uL15/eL18" evidence="6">
    <location>
        <begin position="75"/>
        <end position="134"/>
    </location>
</feature>
<feature type="region of interest" description="Disordered" evidence="5">
    <location>
        <begin position="1"/>
        <end position="43"/>
    </location>
</feature>
<evidence type="ECO:0000256" key="4">
    <source>
        <dbReference type="HAMAP-Rule" id="MF_01341"/>
    </source>
</evidence>
<dbReference type="InterPro" id="IPR030878">
    <property type="entry name" value="Ribosomal_uL15"/>
</dbReference>
<dbReference type="NCBIfam" id="TIGR01071">
    <property type="entry name" value="rplO_bact"/>
    <property type="match status" value="1"/>
</dbReference>
<evidence type="ECO:0000256" key="5">
    <source>
        <dbReference type="SAM" id="MobiDB-lite"/>
    </source>
</evidence>
<dbReference type="GO" id="GO:0006412">
    <property type="term" value="P:translation"/>
    <property type="evidence" value="ECO:0007669"/>
    <property type="project" value="UniProtKB-UniRule"/>
</dbReference>
<dbReference type="Gene3D" id="3.100.10.10">
    <property type="match status" value="1"/>
</dbReference>
<keyword evidence="4" id="KW-0699">rRNA-binding</keyword>
<feature type="compositionally biased region" description="Basic residues" evidence="5">
    <location>
        <begin position="30"/>
        <end position="42"/>
    </location>
</feature>
<sequence>MDLSILKPPPGTIHKRKRVGRGPGSGHGKTSTRGHKGQKAHSKVALWFEGGQMPLMRRVPKRGFTHLSKQKNQTVNVEDLNVFKGKDVVTPETLKEEGLVKRKGRIKILGRGKLSVSLRVRAHGFSREAQRKIK</sequence>
<dbReference type="AlphaFoldDB" id="A0A523RQI9"/>
<dbReference type="InterPro" id="IPR021131">
    <property type="entry name" value="Ribosomal_uL15/eL18"/>
</dbReference>
<gene>
    <name evidence="4" type="primary">rplO</name>
    <name evidence="7" type="ORF">E3J84_06655</name>
</gene>
<comment type="subunit">
    <text evidence="4">Part of the 50S ribosomal subunit.</text>
</comment>
<comment type="function">
    <text evidence="4">Binds to the 23S rRNA.</text>
</comment>
<dbReference type="GO" id="GO:0022625">
    <property type="term" value="C:cytosolic large ribosomal subunit"/>
    <property type="evidence" value="ECO:0007669"/>
    <property type="project" value="TreeGrafter"/>
</dbReference>
<keyword evidence="3 4" id="KW-0687">Ribonucleoprotein</keyword>
<dbReference type="PANTHER" id="PTHR12934:SF11">
    <property type="entry name" value="LARGE RIBOSOMAL SUBUNIT PROTEIN UL15M"/>
    <property type="match status" value="1"/>
</dbReference>
<keyword evidence="2 4" id="KW-0689">Ribosomal protein</keyword>
<dbReference type="GO" id="GO:0019843">
    <property type="term" value="F:rRNA binding"/>
    <property type="evidence" value="ECO:0007669"/>
    <property type="project" value="UniProtKB-UniRule"/>
</dbReference>
<evidence type="ECO:0000313" key="8">
    <source>
        <dbReference type="Proteomes" id="UP000316360"/>
    </source>
</evidence>
<protein>
    <recommendedName>
        <fullName evidence="4">Large ribosomal subunit protein uL15</fullName>
    </recommendedName>
</protein>
<name>A0A523RQI9_UNCAE</name>
<dbReference type="PANTHER" id="PTHR12934">
    <property type="entry name" value="50S RIBOSOMAL PROTEIN L15"/>
    <property type="match status" value="1"/>
</dbReference>
<dbReference type="GO" id="GO:0003735">
    <property type="term" value="F:structural constituent of ribosome"/>
    <property type="evidence" value="ECO:0007669"/>
    <property type="project" value="InterPro"/>
</dbReference>
<dbReference type="InterPro" id="IPR005749">
    <property type="entry name" value="Ribosomal_uL15_bac-type"/>
</dbReference>
<dbReference type="InterPro" id="IPR036227">
    <property type="entry name" value="Ribosomal_uL15/eL18_sf"/>
</dbReference>
<dbReference type="Pfam" id="PF00828">
    <property type="entry name" value="Ribosomal_L27A"/>
    <property type="match status" value="1"/>
</dbReference>
<dbReference type="SUPFAM" id="SSF52080">
    <property type="entry name" value="Ribosomal proteins L15p and L18e"/>
    <property type="match status" value="1"/>
</dbReference>
<evidence type="ECO:0000256" key="2">
    <source>
        <dbReference type="ARBA" id="ARBA00022980"/>
    </source>
</evidence>
<accession>A0A523RQI9</accession>
<proteinExistence type="inferred from homology"/>
<comment type="similarity">
    <text evidence="1 4">Belongs to the universal ribosomal protein uL15 family.</text>
</comment>
<dbReference type="Proteomes" id="UP000316360">
    <property type="component" value="Unassembled WGS sequence"/>
</dbReference>
<reference evidence="7 8" key="1">
    <citation type="submission" date="2019-03" db="EMBL/GenBank/DDBJ databases">
        <title>Metabolic potential of uncultured bacteria and archaea associated with petroleum seepage in deep-sea sediments.</title>
        <authorList>
            <person name="Dong X."/>
            <person name="Hubert C."/>
        </authorList>
    </citation>
    <scope>NUCLEOTIDE SEQUENCE [LARGE SCALE GENOMIC DNA]</scope>
    <source>
        <strain evidence="7">E44_bin7</strain>
    </source>
</reference>
<organism evidence="7 8">
    <name type="scientific">Aerophobetes bacterium</name>
    <dbReference type="NCBI Taxonomy" id="2030807"/>
    <lineage>
        <taxon>Bacteria</taxon>
        <taxon>Candidatus Aerophobota</taxon>
    </lineage>
</organism>
<evidence type="ECO:0000259" key="6">
    <source>
        <dbReference type="Pfam" id="PF00828"/>
    </source>
</evidence>